<dbReference type="AlphaFoldDB" id="A0ABD5MPL1"/>
<dbReference type="Pfam" id="PF11495">
    <property type="entry name" value="Regulator_TrmB"/>
    <property type="match status" value="1"/>
</dbReference>
<accession>A0ABD5MPL1</accession>
<dbReference type="InterPro" id="IPR021586">
    <property type="entry name" value="Tscrpt_reg_TrmB_C"/>
</dbReference>
<dbReference type="Gene3D" id="1.10.10.10">
    <property type="entry name" value="Winged helix-like DNA-binding domain superfamily/Winged helix DNA-binding domain"/>
    <property type="match status" value="1"/>
</dbReference>
<dbReference type="SUPFAM" id="SSF46785">
    <property type="entry name" value="Winged helix' DNA-binding domain"/>
    <property type="match status" value="1"/>
</dbReference>
<dbReference type="InterPro" id="IPR002831">
    <property type="entry name" value="Tscrpt_reg_TrmB_N"/>
</dbReference>
<dbReference type="CDD" id="cd00090">
    <property type="entry name" value="HTH_ARSR"/>
    <property type="match status" value="1"/>
</dbReference>
<dbReference type="InterPro" id="IPR051797">
    <property type="entry name" value="TrmB-like"/>
</dbReference>
<organism evidence="4 5">
    <name type="scientific">Halobaculum roseum</name>
    <dbReference type="NCBI Taxonomy" id="2175149"/>
    <lineage>
        <taxon>Archaea</taxon>
        <taxon>Methanobacteriati</taxon>
        <taxon>Methanobacteriota</taxon>
        <taxon>Stenosarchaea group</taxon>
        <taxon>Halobacteria</taxon>
        <taxon>Halobacteriales</taxon>
        <taxon>Haloferacaceae</taxon>
        <taxon>Halobaculum</taxon>
    </lineage>
</organism>
<keyword evidence="5" id="KW-1185">Reference proteome</keyword>
<dbReference type="Pfam" id="PF01978">
    <property type="entry name" value="TrmB"/>
    <property type="match status" value="1"/>
</dbReference>
<dbReference type="InterPro" id="IPR036390">
    <property type="entry name" value="WH_DNA-bd_sf"/>
</dbReference>
<reference evidence="4" key="1">
    <citation type="submission" date="2024-09" db="EMBL/GenBank/DDBJ databases">
        <authorList>
            <person name="Sun Q."/>
        </authorList>
    </citation>
    <scope>NUCLEOTIDE SEQUENCE [LARGE SCALE GENOMIC DNA]</scope>
    <source>
        <strain evidence="4">JCM 31273</strain>
    </source>
</reference>
<dbReference type="RefSeq" id="WP_222922498.1">
    <property type="nucleotide sequence ID" value="NZ_CP082286.1"/>
</dbReference>
<dbReference type="InterPro" id="IPR011991">
    <property type="entry name" value="ArsR-like_HTH"/>
</dbReference>
<name>A0ABD5MPL1_9EURY</name>
<sequence>MNTDTLRSTLEDVGLTQYEAKAYVAVLELGSASATEIADASDVPQARIYDVLRNLEGEGYVETYEQGSLHARARDPEDVVERLDAYAETVSTAGEELKDRWEEPKVENHRVSVIRPVSSVYDRAREHIADARNELEIAMTPDRFESFRADLAAALDRGVVVKVTLTGVETLPDIDLEGAVTEARHRRLPTPFLVLADRMSACFTPEETPHPSQEYGLLVNDYSLSRMFDWYFQTAFWEPWPLVYSVRDEQSPRTYTNIRECIRAILPEFEAGKGIFVTIYGQSRQDGSDREVTGQVVDITYTPGKGDGPALASFTDEAVLTLETPDGTVSVGGWGAMLEDIEAHRFVIEGIETT</sequence>
<dbReference type="InterPro" id="IPR036388">
    <property type="entry name" value="WH-like_DNA-bd_sf"/>
</dbReference>
<dbReference type="EMBL" id="JBHMAJ010000006">
    <property type="protein sequence ID" value="MFB9824375.1"/>
    <property type="molecule type" value="Genomic_DNA"/>
</dbReference>
<evidence type="ECO:0000313" key="4">
    <source>
        <dbReference type="EMBL" id="MFB9824375.1"/>
    </source>
</evidence>
<dbReference type="Gene3D" id="2.30.30.690">
    <property type="match status" value="1"/>
</dbReference>
<dbReference type="CDD" id="cd09124">
    <property type="entry name" value="PLDc_like_TrmB_middle"/>
    <property type="match status" value="1"/>
</dbReference>
<dbReference type="GeneID" id="67209788"/>
<evidence type="ECO:0000256" key="1">
    <source>
        <dbReference type="ARBA" id="ARBA00007287"/>
    </source>
</evidence>
<evidence type="ECO:0000313" key="5">
    <source>
        <dbReference type="Proteomes" id="UP001589595"/>
    </source>
</evidence>
<dbReference type="SUPFAM" id="SSF159071">
    <property type="entry name" value="TrmB C-terminal domain-like"/>
    <property type="match status" value="1"/>
</dbReference>
<protein>
    <submittedName>
        <fullName evidence="4">TrmB family transcriptional regulator</fullName>
    </submittedName>
</protein>
<evidence type="ECO:0000259" key="2">
    <source>
        <dbReference type="Pfam" id="PF01978"/>
    </source>
</evidence>
<proteinExistence type="inferred from homology"/>
<evidence type="ECO:0000259" key="3">
    <source>
        <dbReference type="Pfam" id="PF11495"/>
    </source>
</evidence>
<feature type="domain" description="Transcription regulator TrmB N-terminal" evidence="2">
    <location>
        <begin position="10"/>
        <end position="67"/>
    </location>
</feature>
<dbReference type="Proteomes" id="UP001589595">
    <property type="component" value="Unassembled WGS sequence"/>
</dbReference>
<gene>
    <name evidence="4" type="ORF">ACFFOL_09380</name>
</gene>
<dbReference type="PANTHER" id="PTHR34293">
    <property type="entry name" value="HTH-TYPE TRANSCRIPTIONAL REGULATOR TRMBL2"/>
    <property type="match status" value="1"/>
</dbReference>
<comment type="similarity">
    <text evidence="1">Belongs to the transcriptional regulator TrmB family.</text>
</comment>
<comment type="caution">
    <text evidence="4">The sequence shown here is derived from an EMBL/GenBank/DDBJ whole genome shotgun (WGS) entry which is preliminary data.</text>
</comment>
<dbReference type="PANTHER" id="PTHR34293:SF1">
    <property type="entry name" value="HTH-TYPE TRANSCRIPTIONAL REGULATOR TRMBL2"/>
    <property type="match status" value="1"/>
</dbReference>
<feature type="domain" description="Transcription regulator TrmB C-terminal" evidence="3">
    <location>
        <begin position="111"/>
        <end position="349"/>
    </location>
</feature>